<dbReference type="Proteomes" id="UP000626148">
    <property type="component" value="Unassembled WGS sequence"/>
</dbReference>
<keyword evidence="5" id="KW-1185">Reference proteome</keyword>
<evidence type="ECO:0000259" key="3">
    <source>
        <dbReference type="PROSITE" id="PS50851"/>
    </source>
</evidence>
<dbReference type="Pfam" id="PF01584">
    <property type="entry name" value="CheW"/>
    <property type="match status" value="1"/>
</dbReference>
<dbReference type="PIRSF" id="PIRSF002867">
    <property type="entry name" value="CheV"/>
    <property type="match status" value="1"/>
</dbReference>
<evidence type="ECO:0000313" key="5">
    <source>
        <dbReference type="Proteomes" id="UP000626148"/>
    </source>
</evidence>
<dbReference type="CDD" id="cd19924">
    <property type="entry name" value="REC_CheV-like"/>
    <property type="match status" value="1"/>
</dbReference>
<dbReference type="Gene3D" id="2.40.50.180">
    <property type="entry name" value="CheA-289, Domain 4"/>
    <property type="match status" value="1"/>
</dbReference>
<dbReference type="Pfam" id="PF00072">
    <property type="entry name" value="Response_reg"/>
    <property type="match status" value="1"/>
</dbReference>
<evidence type="ECO:0000256" key="1">
    <source>
        <dbReference type="PROSITE-ProRule" id="PRU00169"/>
    </source>
</evidence>
<evidence type="ECO:0000313" key="4">
    <source>
        <dbReference type="EMBL" id="GGX50456.1"/>
    </source>
</evidence>
<dbReference type="PROSITE" id="PS50110">
    <property type="entry name" value="RESPONSE_REGULATORY"/>
    <property type="match status" value="1"/>
</dbReference>
<dbReference type="PROSITE" id="PS50851">
    <property type="entry name" value="CHEW"/>
    <property type="match status" value="1"/>
</dbReference>
<dbReference type="SUPFAM" id="SSF52172">
    <property type="entry name" value="CheY-like"/>
    <property type="match status" value="1"/>
</dbReference>
<dbReference type="InterPro" id="IPR024181">
    <property type="entry name" value="Chemotax_regulator_CheV"/>
</dbReference>
<protein>
    <submittedName>
        <fullName evidence="4">Chemotaxis protein</fullName>
    </submittedName>
</protein>
<dbReference type="GO" id="GO:0006935">
    <property type="term" value="P:chemotaxis"/>
    <property type="evidence" value="ECO:0007669"/>
    <property type="project" value="InterPro"/>
</dbReference>
<dbReference type="Gene3D" id="2.30.30.40">
    <property type="entry name" value="SH3 Domains"/>
    <property type="match status" value="1"/>
</dbReference>
<dbReference type="AlphaFoldDB" id="A0A918K565"/>
<dbReference type="Gene3D" id="3.40.50.2300">
    <property type="match status" value="1"/>
</dbReference>
<dbReference type="GO" id="GO:0000160">
    <property type="term" value="P:phosphorelay signal transduction system"/>
    <property type="evidence" value="ECO:0007669"/>
    <property type="project" value="InterPro"/>
</dbReference>
<proteinExistence type="predicted"/>
<reference evidence="4" key="1">
    <citation type="journal article" date="2014" name="Int. J. Syst. Evol. Microbiol.">
        <title>Complete genome sequence of Corynebacterium casei LMG S-19264T (=DSM 44701T), isolated from a smear-ripened cheese.</title>
        <authorList>
            <consortium name="US DOE Joint Genome Institute (JGI-PGF)"/>
            <person name="Walter F."/>
            <person name="Albersmeier A."/>
            <person name="Kalinowski J."/>
            <person name="Ruckert C."/>
        </authorList>
    </citation>
    <scope>NUCLEOTIDE SEQUENCE</scope>
    <source>
        <strain evidence="4">KCTC 22169</strain>
    </source>
</reference>
<reference evidence="4" key="2">
    <citation type="submission" date="2020-09" db="EMBL/GenBank/DDBJ databases">
        <authorList>
            <person name="Sun Q."/>
            <person name="Kim S."/>
        </authorList>
    </citation>
    <scope>NUCLEOTIDE SEQUENCE</scope>
    <source>
        <strain evidence="4">KCTC 22169</strain>
    </source>
</reference>
<dbReference type="InterPro" id="IPR002545">
    <property type="entry name" value="CheW-lke_dom"/>
</dbReference>
<comment type="caution">
    <text evidence="4">The sequence shown here is derived from an EMBL/GenBank/DDBJ whole genome shotgun (WGS) entry which is preliminary data.</text>
</comment>
<feature type="domain" description="CheW-like" evidence="3">
    <location>
        <begin position="19"/>
        <end position="158"/>
    </location>
</feature>
<evidence type="ECO:0000259" key="2">
    <source>
        <dbReference type="PROSITE" id="PS50110"/>
    </source>
</evidence>
<keyword evidence="1" id="KW-0597">Phosphoprotein</keyword>
<dbReference type="RefSeq" id="WP_189608127.1">
    <property type="nucleotide sequence ID" value="NZ_BMXR01000004.1"/>
</dbReference>
<accession>A0A918K565</accession>
<feature type="domain" description="Response regulatory" evidence="2">
    <location>
        <begin position="180"/>
        <end position="305"/>
    </location>
</feature>
<dbReference type="SMART" id="SM00260">
    <property type="entry name" value="CheW"/>
    <property type="match status" value="1"/>
</dbReference>
<dbReference type="PANTHER" id="PTHR47233:SF3">
    <property type="entry name" value="CHEMOTAXIS PROTEIN CHEV"/>
    <property type="match status" value="1"/>
</dbReference>
<dbReference type="EMBL" id="BMXR01000004">
    <property type="protein sequence ID" value="GGX50456.1"/>
    <property type="molecule type" value="Genomic_DNA"/>
</dbReference>
<gene>
    <name evidence="4" type="ORF">GCM10007392_17010</name>
</gene>
<organism evidence="4 5">
    <name type="scientific">Saccharospirillum salsuginis</name>
    <dbReference type="NCBI Taxonomy" id="418750"/>
    <lineage>
        <taxon>Bacteria</taxon>
        <taxon>Pseudomonadati</taxon>
        <taxon>Pseudomonadota</taxon>
        <taxon>Gammaproteobacteria</taxon>
        <taxon>Oceanospirillales</taxon>
        <taxon>Saccharospirillaceae</taxon>
        <taxon>Saccharospirillum</taxon>
    </lineage>
</organism>
<dbReference type="InterPro" id="IPR011006">
    <property type="entry name" value="CheY-like_superfamily"/>
</dbReference>
<dbReference type="SMART" id="SM00448">
    <property type="entry name" value="REC"/>
    <property type="match status" value="1"/>
</dbReference>
<dbReference type="SUPFAM" id="SSF50341">
    <property type="entry name" value="CheW-like"/>
    <property type="match status" value="1"/>
</dbReference>
<feature type="modified residue" description="4-aspartylphosphate" evidence="1">
    <location>
        <position position="238"/>
    </location>
</feature>
<name>A0A918K565_9GAMM</name>
<sequence length="318" mass="35080">MAGVLDSVNQRTQLVGQNRLELLLFRLDGEQIYGINVFKVKEVLQCPTLTQLPQSNSVVKGVAHIRGGTIPILDLSRATGNAPIDNIQDRLAIITEYNMHSQGFLVKGVERIININWEDVQPPPKGTGHDHFLTAVTKYEDKLVEIIDVEKILAEVTPMTEDVSEGLITEDVTSNAVSKQILIADDSKIARKQITRTLEQIGVTVVAVNDGREALDHLLALVEEGVHPADRYPIVISDIEMPEMDGYTLTSEIRNHPQLNDLHILLHTSLSGVFNQAMVKKVGANDFLAKFQPDMLAQLVIERITHLGGELPALEGEA</sequence>
<dbReference type="InterPro" id="IPR001789">
    <property type="entry name" value="Sig_transdc_resp-reg_receiver"/>
</dbReference>
<dbReference type="PANTHER" id="PTHR47233">
    <property type="entry name" value="CHEMOTAXIS PROTEIN CHEV"/>
    <property type="match status" value="1"/>
</dbReference>
<dbReference type="InterPro" id="IPR036061">
    <property type="entry name" value="CheW-like_dom_sf"/>
</dbReference>